<dbReference type="EMBL" id="LUEZ02000040">
    <property type="protein sequence ID" value="RDB25969.1"/>
    <property type="molecule type" value="Genomic_DNA"/>
</dbReference>
<name>A0A369JUG0_HYPMA</name>
<dbReference type="InterPro" id="IPR037548">
    <property type="entry name" value="Bqt4"/>
</dbReference>
<accession>A0A369JUG0</accession>
<dbReference type="InterPro" id="IPR003163">
    <property type="entry name" value="Tscrpt_reg_HTH_APSES-type"/>
</dbReference>
<comment type="caution">
    <text evidence="3">The sequence shown here is derived from an EMBL/GenBank/DDBJ whole genome shotgun (WGS) entry which is preliminary data.</text>
</comment>
<dbReference type="PROSITE" id="PS51299">
    <property type="entry name" value="HTH_APSES"/>
    <property type="match status" value="1"/>
</dbReference>
<organism evidence="3 4">
    <name type="scientific">Hypsizygus marmoreus</name>
    <name type="common">White beech mushroom</name>
    <name type="synonym">Agaricus marmoreus</name>
    <dbReference type="NCBI Taxonomy" id="39966"/>
    <lineage>
        <taxon>Eukaryota</taxon>
        <taxon>Fungi</taxon>
        <taxon>Dikarya</taxon>
        <taxon>Basidiomycota</taxon>
        <taxon>Agaricomycotina</taxon>
        <taxon>Agaricomycetes</taxon>
        <taxon>Agaricomycetidae</taxon>
        <taxon>Agaricales</taxon>
        <taxon>Tricholomatineae</taxon>
        <taxon>Lyophyllaceae</taxon>
        <taxon>Hypsizygus</taxon>
    </lineage>
</organism>
<feature type="compositionally biased region" description="Pro residues" evidence="1">
    <location>
        <begin position="182"/>
        <end position="192"/>
    </location>
</feature>
<dbReference type="SUPFAM" id="SSF54616">
    <property type="entry name" value="DNA-binding domain of Mlu1-box binding protein MBP1"/>
    <property type="match status" value="1"/>
</dbReference>
<reference evidence="3" key="1">
    <citation type="submission" date="2018-04" db="EMBL/GenBank/DDBJ databases">
        <title>Whole genome sequencing of Hypsizygus marmoreus.</title>
        <authorList>
            <person name="Choi I.-G."/>
            <person name="Min B."/>
            <person name="Kim J.-G."/>
            <person name="Kim S."/>
            <person name="Oh Y.-L."/>
            <person name="Kong W.-S."/>
            <person name="Park H."/>
            <person name="Jeong J."/>
            <person name="Song E.-S."/>
        </authorList>
    </citation>
    <scope>NUCLEOTIDE SEQUENCE [LARGE SCALE GENOMIC DNA]</scope>
    <source>
        <strain evidence="3">51987-8</strain>
    </source>
</reference>
<feature type="region of interest" description="Disordered" evidence="1">
    <location>
        <begin position="147"/>
        <end position="292"/>
    </location>
</feature>
<evidence type="ECO:0000256" key="1">
    <source>
        <dbReference type="SAM" id="MobiDB-lite"/>
    </source>
</evidence>
<dbReference type="OrthoDB" id="5346159at2759"/>
<feature type="domain" description="HTH APSES-type" evidence="2">
    <location>
        <begin position="38"/>
        <end position="153"/>
    </location>
</feature>
<sequence length="429" mass="46148">MPQSLRPPLPVRHANPHIPVTLQSGSLPPVKYQILNCQGQDILVGRMKIETPTPTGHAFILRRFDTGAVSLTTMFRAAFPNAPEHEERSELQWVKENHDLTGNNGGPLNPGVTRLAGTWVSPALARTLGEAYALGDLITAVVEATPDPHGNYRRSGKNASAPVSSSKSAAPTAPAVAEITTPPAPRTLPTPSPTAVVPPATKRRKESSPAPPPPIPVSPPVSPAKTAPPPPRRSSRARSRTQSPGLSRTSSTGPLGSITITRGASVTKTPKVTKVSRREEVQAVTPGGSDLTVVDEETELIKESVAGSGLQQQDEAEWKESYAKIVKSEAAKKEVVRKRVREEEEEGEAREEEMEGVAEEAPTKLKRAREEEEEKLQFVFQEPQVGERAIATNKRVSKFHLQPKTKQLAWGAAAFAIGMGAAAFLPNFL</sequence>
<gene>
    <name evidence="3" type="primary">bqt4</name>
    <name evidence="3" type="ORF">Hypma_006517</name>
</gene>
<dbReference type="InParanoid" id="A0A369JUG0"/>
<dbReference type="PANTHER" id="PTHR38044">
    <property type="entry name" value="BOUQUET FORMATION PROTEIN 4"/>
    <property type="match status" value="1"/>
</dbReference>
<feature type="compositionally biased region" description="Pro residues" evidence="1">
    <location>
        <begin position="209"/>
        <end position="232"/>
    </location>
</feature>
<feature type="region of interest" description="Disordered" evidence="1">
    <location>
        <begin position="340"/>
        <end position="368"/>
    </location>
</feature>
<dbReference type="GO" id="GO:0070197">
    <property type="term" value="P:meiotic attachment of telomere to nuclear envelope"/>
    <property type="evidence" value="ECO:0007669"/>
    <property type="project" value="InterPro"/>
</dbReference>
<keyword evidence="4" id="KW-1185">Reference proteome</keyword>
<evidence type="ECO:0000313" key="3">
    <source>
        <dbReference type="EMBL" id="RDB25969.1"/>
    </source>
</evidence>
<dbReference type="AlphaFoldDB" id="A0A369JUG0"/>
<dbReference type="STRING" id="39966.A0A369JUG0"/>
<evidence type="ECO:0000259" key="2">
    <source>
        <dbReference type="PROSITE" id="PS51299"/>
    </source>
</evidence>
<feature type="compositionally biased region" description="Polar residues" evidence="1">
    <location>
        <begin position="245"/>
        <end position="270"/>
    </location>
</feature>
<protein>
    <submittedName>
        <fullName evidence="3">Bouquet formation protein 4</fullName>
    </submittedName>
</protein>
<proteinExistence type="predicted"/>
<dbReference type="GO" id="GO:1990862">
    <property type="term" value="C:nuclear membrane complex Bqt3-Bqt4"/>
    <property type="evidence" value="ECO:0007669"/>
    <property type="project" value="InterPro"/>
</dbReference>
<dbReference type="GO" id="GO:0003677">
    <property type="term" value="F:DNA binding"/>
    <property type="evidence" value="ECO:0007669"/>
    <property type="project" value="InterPro"/>
</dbReference>
<dbReference type="PANTHER" id="PTHR38044:SF1">
    <property type="entry name" value="BOUQUET FORMATION PROTEIN 4"/>
    <property type="match status" value="1"/>
</dbReference>
<dbReference type="InterPro" id="IPR036887">
    <property type="entry name" value="HTH_APSES_sf"/>
</dbReference>
<feature type="compositionally biased region" description="Low complexity" evidence="1">
    <location>
        <begin position="159"/>
        <end position="181"/>
    </location>
</feature>
<dbReference type="GO" id="GO:0044820">
    <property type="term" value="P:mitotic telomere tethering at nuclear periphery"/>
    <property type="evidence" value="ECO:0007669"/>
    <property type="project" value="TreeGrafter"/>
</dbReference>
<evidence type="ECO:0000313" key="4">
    <source>
        <dbReference type="Proteomes" id="UP000076154"/>
    </source>
</evidence>
<dbReference type="Proteomes" id="UP000076154">
    <property type="component" value="Unassembled WGS sequence"/>
</dbReference>
<feature type="compositionally biased region" description="Acidic residues" evidence="1">
    <location>
        <begin position="343"/>
        <end position="358"/>
    </location>
</feature>